<protein>
    <recommendedName>
        <fullName evidence="9">Receptor ligand binding region domain-containing protein</fullName>
    </recommendedName>
</protein>
<evidence type="ECO:0000313" key="11">
    <source>
        <dbReference type="Proteomes" id="UP000694545"/>
    </source>
</evidence>
<evidence type="ECO:0000313" key="10">
    <source>
        <dbReference type="Ensembl" id="ENSVKKP00000025238.1"/>
    </source>
</evidence>
<dbReference type="GO" id="GO:0004930">
    <property type="term" value="F:G protein-coupled receptor activity"/>
    <property type="evidence" value="ECO:0007669"/>
    <property type="project" value="InterPro"/>
</dbReference>
<dbReference type="SUPFAM" id="SSF53822">
    <property type="entry name" value="Periplasmic binding protein-like I"/>
    <property type="match status" value="1"/>
</dbReference>
<evidence type="ECO:0000256" key="6">
    <source>
        <dbReference type="ARBA" id="ARBA00023180"/>
    </source>
</evidence>
<keyword evidence="5" id="KW-0675">Receptor</keyword>
<feature type="transmembrane region" description="Helical" evidence="7">
    <location>
        <begin position="79"/>
        <end position="104"/>
    </location>
</feature>
<comment type="subcellular location">
    <subcellularLocation>
        <location evidence="1">Membrane</location>
        <topology evidence="1">Multi-pass membrane protein</topology>
    </subcellularLocation>
</comment>
<feature type="domain" description="Receptor ligand binding region" evidence="9">
    <location>
        <begin position="26"/>
        <end position="185"/>
    </location>
</feature>
<keyword evidence="3 7" id="KW-1133">Transmembrane helix</keyword>
<sequence length="284" mass="32287">LSETPLLTSFLLWTSLLGPSDSYQHALALAFAVNETNQSPNLLPNVTLGFHIYDSYYDAKMTYHNTLELLGHSRKFVPNYIICLCLCTLPYFLLSFLTYLYILFQLTFGSFSPEKRDVAQAPSFYNMVPNEAHQFIGIIWLLQHFRWTWVGIFAVDDTGGDHFLQILEPLLSSNKICSAFTKRIPKQGLLLLINDLAVMALNIYPYIIDEKAKTCLIYGESMALLWLSTFVALADPGHMENGTFEKVWITTTQIDFSVTGFQCAKHLHLLVEYMLNGEPVWCSG</sequence>
<dbReference type="PRINTS" id="PR00248">
    <property type="entry name" value="GPCRMGR"/>
</dbReference>
<evidence type="ECO:0000256" key="1">
    <source>
        <dbReference type="ARBA" id="ARBA00004141"/>
    </source>
</evidence>
<reference evidence="10" key="1">
    <citation type="submission" date="2025-08" db="UniProtKB">
        <authorList>
            <consortium name="Ensembl"/>
        </authorList>
    </citation>
    <scope>IDENTIFICATION</scope>
</reference>
<feature type="signal peptide" evidence="8">
    <location>
        <begin position="1"/>
        <end position="22"/>
    </location>
</feature>
<keyword evidence="11" id="KW-1185">Reference proteome</keyword>
<dbReference type="AlphaFoldDB" id="A0A8D2LNN4"/>
<dbReference type="Proteomes" id="UP000694545">
    <property type="component" value="Unplaced"/>
</dbReference>
<dbReference type="PANTHER" id="PTHR24061">
    <property type="entry name" value="CALCIUM-SENSING RECEPTOR-RELATED"/>
    <property type="match status" value="1"/>
</dbReference>
<organism evidence="10 11">
    <name type="scientific">Varanus komodoensis</name>
    <name type="common">Komodo dragon</name>
    <dbReference type="NCBI Taxonomy" id="61221"/>
    <lineage>
        <taxon>Eukaryota</taxon>
        <taxon>Metazoa</taxon>
        <taxon>Chordata</taxon>
        <taxon>Craniata</taxon>
        <taxon>Vertebrata</taxon>
        <taxon>Euteleostomi</taxon>
        <taxon>Lepidosauria</taxon>
        <taxon>Squamata</taxon>
        <taxon>Bifurcata</taxon>
        <taxon>Unidentata</taxon>
        <taxon>Episquamata</taxon>
        <taxon>Toxicofera</taxon>
        <taxon>Anguimorpha</taxon>
        <taxon>Paleoanguimorpha</taxon>
        <taxon>Varanoidea</taxon>
        <taxon>Varanidae</taxon>
        <taxon>Varanus</taxon>
    </lineage>
</organism>
<dbReference type="InterPro" id="IPR028082">
    <property type="entry name" value="Peripla_BP_I"/>
</dbReference>
<dbReference type="PANTHER" id="PTHR24061:SF599">
    <property type="entry name" value="G-PROTEIN COUPLED RECEPTORS FAMILY 3 PROFILE DOMAIN-CONTAINING PROTEIN"/>
    <property type="match status" value="1"/>
</dbReference>
<evidence type="ECO:0000256" key="5">
    <source>
        <dbReference type="ARBA" id="ARBA00023170"/>
    </source>
</evidence>
<evidence type="ECO:0000256" key="8">
    <source>
        <dbReference type="SAM" id="SignalP"/>
    </source>
</evidence>
<dbReference type="Ensembl" id="ENSVKKT00000025850.1">
    <property type="protein sequence ID" value="ENSVKKP00000025238.1"/>
    <property type="gene ID" value="ENSVKKG00000016585.1"/>
</dbReference>
<dbReference type="InterPro" id="IPR000337">
    <property type="entry name" value="GPCR_3"/>
</dbReference>
<evidence type="ECO:0000256" key="3">
    <source>
        <dbReference type="ARBA" id="ARBA00022989"/>
    </source>
</evidence>
<keyword evidence="2 7" id="KW-0812">Transmembrane</keyword>
<keyword evidence="8" id="KW-0732">Signal</keyword>
<dbReference type="InterPro" id="IPR000068">
    <property type="entry name" value="GPCR_3_Ca_sens_rcpt-rel"/>
</dbReference>
<keyword evidence="4 7" id="KW-0472">Membrane</keyword>
<evidence type="ECO:0000256" key="2">
    <source>
        <dbReference type="ARBA" id="ARBA00022692"/>
    </source>
</evidence>
<feature type="chain" id="PRO_5034943022" description="Receptor ligand binding region domain-containing protein" evidence="8">
    <location>
        <begin position="23"/>
        <end position="284"/>
    </location>
</feature>
<dbReference type="GO" id="GO:0005886">
    <property type="term" value="C:plasma membrane"/>
    <property type="evidence" value="ECO:0007669"/>
    <property type="project" value="TreeGrafter"/>
</dbReference>
<evidence type="ECO:0000256" key="7">
    <source>
        <dbReference type="SAM" id="Phobius"/>
    </source>
</evidence>
<keyword evidence="6" id="KW-0325">Glycoprotein</keyword>
<dbReference type="Gene3D" id="3.40.50.2300">
    <property type="match status" value="2"/>
</dbReference>
<dbReference type="Pfam" id="PF01094">
    <property type="entry name" value="ANF_receptor"/>
    <property type="match status" value="1"/>
</dbReference>
<name>A0A8D2LNN4_VARKO</name>
<accession>A0A8D2LNN4</accession>
<dbReference type="InterPro" id="IPR001828">
    <property type="entry name" value="ANF_lig-bd_rcpt"/>
</dbReference>
<reference evidence="10" key="2">
    <citation type="submission" date="2025-09" db="UniProtKB">
        <authorList>
            <consortium name="Ensembl"/>
        </authorList>
    </citation>
    <scope>IDENTIFICATION</scope>
</reference>
<evidence type="ECO:0000259" key="9">
    <source>
        <dbReference type="Pfam" id="PF01094"/>
    </source>
</evidence>
<evidence type="ECO:0000256" key="4">
    <source>
        <dbReference type="ARBA" id="ARBA00023136"/>
    </source>
</evidence>
<proteinExistence type="predicted"/>